<proteinExistence type="predicted"/>
<accession>A0A2N9ATF0</accession>
<dbReference type="AlphaFoldDB" id="A0A2N9ATF0"/>
<evidence type="ECO:0000313" key="2">
    <source>
        <dbReference type="Proteomes" id="UP000233769"/>
    </source>
</evidence>
<organism evidence="1 2">
    <name type="scientific">Methylorubrum extorquens</name>
    <name type="common">Methylobacterium dichloromethanicum</name>
    <name type="synonym">Methylobacterium extorquens</name>
    <dbReference type="NCBI Taxonomy" id="408"/>
    <lineage>
        <taxon>Bacteria</taxon>
        <taxon>Pseudomonadati</taxon>
        <taxon>Pseudomonadota</taxon>
        <taxon>Alphaproteobacteria</taxon>
        <taxon>Hyphomicrobiales</taxon>
        <taxon>Methylobacteriaceae</taxon>
        <taxon>Methylorubrum</taxon>
    </lineage>
</organism>
<dbReference type="EMBL" id="LT962688">
    <property type="protein sequence ID" value="SOR30639.1"/>
    <property type="molecule type" value="Genomic_DNA"/>
</dbReference>
<gene>
    <name evidence="1" type="ORF">TK0001_4037</name>
</gene>
<name>A0A2N9ATF0_METEX</name>
<reference evidence="2" key="1">
    <citation type="submission" date="2017-10" db="EMBL/GenBank/DDBJ databases">
        <authorList>
            <person name="Regsiter A."/>
            <person name="William W."/>
        </authorList>
    </citation>
    <scope>NUCLEOTIDE SEQUENCE [LARGE SCALE GENOMIC DNA]</scope>
</reference>
<protein>
    <recommendedName>
        <fullName evidence="3">Peptidase M41 domain-containing protein</fullName>
    </recommendedName>
</protein>
<dbReference type="Proteomes" id="UP000233769">
    <property type="component" value="Chromosome tk0001"/>
</dbReference>
<sequence length="162" mass="17786">MHELGHGATFHLLYGRTEPVFVFTMDGEYGGYMPIPEINPLGRPPQSREDWRGIMAWTFGGWAAVHLAIRQGRLPDAPEACPGNIGYLGPHPMDEALIRQHAAESGVQDPDVLVAEARTLALDLLRPHMPKLWPLAELTASRGFADPPEIAQACMAQTDDPN</sequence>
<evidence type="ECO:0008006" key="3">
    <source>
        <dbReference type="Google" id="ProtNLM"/>
    </source>
</evidence>
<evidence type="ECO:0000313" key="1">
    <source>
        <dbReference type="EMBL" id="SOR30639.1"/>
    </source>
</evidence>